<dbReference type="SUPFAM" id="SSF63829">
    <property type="entry name" value="Calcium-dependent phosphotriesterase"/>
    <property type="match status" value="1"/>
</dbReference>
<keyword evidence="3" id="KW-0325">Glycoprotein</keyword>
<dbReference type="InterPro" id="IPR018119">
    <property type="entry name" value="Strictosidine_synth_cons-reg"/>
</dbReference>
<evidence type="ECO:0000313" key="8">
    <source>
        <dbReference type="RefSeq" id="XP_023938786.1"/>
    </source>
</evidence>
<organism evidence="7 8">
    <name type="scientific">Bicyclus anynana</name>
    <name type="common">Squinting bush brown butterfly</name>
    <dbReference type="NCBI Taxonomy" id="110368"/>
    <lineage>
        <taxon>Eukaryota</taxon>
        <taxon>Metazoa</taxon>
        <taxon>Ecdysozoa</taxon>
        <taxon>Arthropoda</taxon>
        <taxon>Hexapoda</taxon>
        <taxon>Insecta</taxon>
        <taxon>Pterygota</taxon>
        <taxon>Neoptera</taxon>
        <taxon>Endopterygota</taxon>
        <taxon>Lepidoptera</taxon>
        <taxon>Glossata</taxon>
        <taxon>Ditrysia</taxon>
        <taxon>Papilionoidea</taxon>
        <taxon>Nymphalidae</taxon>
        <taxon>Satyrinae</taxon>
        <taxon>Satyrini</taxon>
        <taxon>Mycalesina</taxon>
        <taxon>Bicyclus</taxon>
    </lineage>
</organism>
<feature type="region of interest" description="Disordered" evidence="4">
    <location>
        <begin position="421"/>
        <end position="691"/>
    </location>
</feature>
<dbReference type="InterPro" id="IPR011042">
    <property type="entry name" value="6-blade_b-propeller_TolB-like"/>
</dbReference>
<dbReference type="OrthoDB" id="5307922at2759"/>
<name>A0A6J1N714_BICAN</name>
<proteinExistence type="inferred from homology"/>
<comment type="similarity">
    <text evidence="1">Belongs to the strictosidine synthase family.</text>
</comment>
<feature type="compositionally biased region" description="Basic and acidic residues" evidence="4">
    <location>
        <begin position="582"/>
        <end position="604"/>
    </location>
</feature>
<evidence type="ECO:0000256" key="5">
    <source>
        <dbReference type="SAM" id="Phobius"/>
    </source>
</evidence>
<evidence type="ECO:0000256" key="1">
    <source>
        <dbReference type="ARBA" id="ARBA00009191"/>
    </source>
</evidence>
<dbReference type="KEGG" id="bany:112046412"/>
<evidence type="ECO:0000256" key="4">
    <source>
        <dbReference type="SAM" id="MobiDB-lite"/>
    </source>
</evidence>
<reference evidence="8" key="1">
    <citation type="submission" date="2025-08" db="UniProtKB">
        <authorList>
            <consortium name="RefSeq"/>
        </authorList>
    </citation>
    <scope>IDENTIFICATION</scope>
</reference>
<gene>
    <name evidence="8" type="primary">LOC112046412</name>
</gene>
<feature type="compositionally biased region" description="Basic and acidic residues" evidence="4">
    <location>
        <begin position="423"/>
        <end position="454"/>
    </location>
</feature>
<feature type="transmembrane region" description="Helical" evidence="5">
    <location>
        <begin position="12"/>
        <end position="31"/>
    </location>
</feature>
<evidence type="ECO:0000256" key="2">
    <source>
        <dbReference type="ARBA" id="ARBA00022553"/>
    </source>
</evidence>
<keyword evidence="5" id="KW-0812">Transmembrane</keyword>
<dbReference type="Gene3D" id="2.120.10.30">
    <property type="entry name" value="TolB, C-terminal domain"/>
    <property type="match status" value="1"/>
</dbReference>
<feature type="compositionally biased region" description="Basic and acidic residues" evidence="4">
    <location>
        <begin position="470"/>
        <end position="538"/>
    </location>
</feature>
<keyword evidence="5" id="KW-1133">Transmembrane helix</keyword>
<dbReference type="Pfam" id="PF20067">
    <property type="entry name" value="SSL_N"/>
    <property type="match status" value="1"/>
</dbReference>
<keyword evidence="5" id="KW-0472">Membrane</keyword>
<dbReference type="GO" id="GO:0012505">
    <property type="term" value="C:endomembrane system"/>
    <property type="evidence" value="ECO:0007669"/>
    <property type="project" value="TreeGrafter"/>
</dbReference>
<evidence type="ECO:0000259" key="6">
    <source>
        <dbReference type="Pfam" id="PF03088"/>
    </source>
</evidence>
<evidence type="ECO:0000313" key="7">
    <source>
        <dbReference type="Proteomes" id="UP001652582"/>
    </source>
</evidence>
<dbReference type="GO" id="GO:0016787">
    <property type="term" value="F:hydrolase activity"/>
    <property type="evidence" value="ECO:0007669"/>
    <property type="project" value="TreeGrafter"/>
</dbReference>
<protein>
    <submittedName>
        <fullName evidence="8">Adipocyte plasma membrane-associated protein Hemomucin</fullName>
    </submittedName>
</protein>
<feature type="compositionally biased region" description="Basic and acidic residues" evidence="4">
    <location>
        <begin position="548"/>
        <end position="559"/>
    </location>
</feature>
<keyword evidence="2" id="KW-0597">Phosphoprotein</keyword>
<sequence length="691" mass="75974">MGIIVGIIKRILKLVLYGALFAAFIVLIPNLPPYTKFTRIELEPTQALVGPLAPNDVLNNAEALFKDKLLGPEVFQIWNGEIYTGLATGEIVKVSPGGHVTFVTKIGQPCTSTLQEHICGRPLGFVIDEKNKLLYVADAYYGIWKVNLVTDKKQLLVSPRVPIDGRIPKLFNSVALDKNGNLYWTDSSTDFQLKDGAFAALVDPTGRLFHYDAAKNVSKVLLDDIWFANGVLLSPDNDYVLVAESSRFRIIKYYIDGPKKGTSEVFVAGLPGTPDVLRALPDGSGVLVSLYVAFDHERPLITKTMAAAPLARKFVARLARLIEIPFEFLQSQFPNYIFENIVYQIGNFGSTGMITIGKTGLVQMDWNGNIVASYYNTDGSLLHISDAIVVKDKLYTGCPHLQNYIGVVPAPPQLIKAFTKKAPVRDQPKVESKPQEPNKPKVEQKAIPKNDKPVKQTTPPTTTQKPTTKVPKEEVKQNTVDKKVDPKSVPKQKEEPKPKAQAEVRKEAKAIPKQEEKPKVIPKEAKPEPKVVAKDTNTKPKVAPQAEAKPKTAQKEDNLQAKATPQTKPADKNQESQGKPAKVTENKIPKTNDVKPEASKKESVQSKVTDQAGAKATKAPEAKSQAQNVNTKPATDPKKPKNKAEETKKPKAESKTIPIVEHIPSDTAKPTKEKLKVIKKSGPQEIPNPNL</sequence>
<feature type="compositionally biased region" description="Basic and acidic residues" evidence="4">
    <location>
        <begin position="635"/>
        <end position="654"/>
    </location>
</feature>
<feature type="compositionally biased region" description="Polar residues" evidence="4">
    <location>
        <begin position="624"/>
        <end position="633"/>
    </location>
</feature>
<evidence type="ECO:0000256" key="3">
    <source>
        <dbReference type="ARBA" id="ARBA00023180"/>
    </source>
</evidence>
<keyword evidence="7" id="KW-1185">Reference proteome</keyword>
<dbReference type="Proteomes" id="UP001652582">
    <property type="component" value="Chromosome 21"/>
</dbReference>
<dbReference type="PANTHER" id="PTHR10426:SF88">
    <property type="entry name" value="ADIPOCYTE PLASMA MEMBRANE-ASSOCIATED PROTEIN HEMOMUCIN-RELATED"/>
    <property type="match status" value="1"/>
</dbReference>
<dbReference type="AlphaFoldDB" id="A0A6J1N714"/>
<feature type="compositionally biased region" description="Low complexity" evidence="4">
    <location>
        <begin position="455"/>
        <end position="469"/>
    </location>
</feature>
<dbReference type="GeneID" id="112046412"/>
<dbReference type="RefSeq" id="XP_023938786.1">
    <property type="nucleotide sequence ID" value="XM_024083018.1"/>
</dbReference>
<accession>A0A6J1N714</accession>
<dbReference type="PANTHER" id="PTHR10426">
    <property type="entry name" value="STRICTOSIDINE SYNTHASE-RELATED"/>
    <property type="match status" value="1"/>
</dbReference>
<feature type="domain" description="Strictosidine synthase conserved region" evidence="6">
    <location>
        <begin position="172"/>
        <end position="257"/>
    </location>
</feature>
<dbReference type="Pfam" id="PF03088">
    <property type="entry name" value="Str_synth"/>
    <property type="match status" value="1"/>
</dbReference>